<dbReference type="RefSeq" id="WP_013108176.1">
    <property type="nucleotide sequence ID" value="NZ_NXCF01000012.1"/>
</dbReference>
<evidence type="ECO:0000313" key="1">
    <source>
        <dbReference type="EMBL" id="RUO15514.1"/>
    </source>
</evidence>
<organism evidence="1 2">
    <name type="scientific">Moraxella catarrhalis</name>
    <name type="common">Branhamella catarrhalis</name>
    <dbReference type="NCBI Taxonomy" id="480"/>
    <lineage>
        <taxon>Bacteria</taxon>
        <taxon>Pseudomonadati</taxon>
        <taxon>Pseudomonadota</taxon>
        <taxon>Gammaproteobacteria</taxon>
        <taxon>Moraxellales</taxon>
        <taxon>Moraxellaceae</taxon>
        <taxon>Moraxella</taxon>
    </lineage>
</organism>
<gene>
    <name evidence="1" type="ORF">EJK54_1341</name>
</gene>
<sequence>MPKLALQSSLDDLPKLKISDYQKQTRLRLATTACNYGGYRKWFVCKCGRRASVFYFSRYWQCRHCVGLQLSYWDWIN</sequence>
<comment type="caution">
    <text evidence="1">The sequence shown here is derived from an EMBL/GenBank/DDBJ whole genome shotgun (WGS) entry which is preliminary data.</text>
</comment>
<keyword evidence="2" id="KW-1185">Reference proteome</keyword>
<dbReference type="EMBL" id="RYER01000019">
    <property type="protein sequence ID" value="RUO15514.1"/>
    <property type="molecule type" value="Genomic_DNA"/>
</dbReference>
<evidence type="ECO:0008006" key="3">
    <source>
        <dbReference type="Google" id="ProtNLM"/>
    </source>
</evidence>
<reference evidence="1 2" key="1">
    <citation type="submission" date="2018-12" db="EMBL/GenBank/DDBJ databases">
        <title>Persistence of Moraxella catarrhalis in Chronic Obstructive Pulmonary Disease and Regulation of the Hag/MID Adhesin.</title>
        <authorList>
            <person name="Murphy T."/>
            <person name="Zhao X."/>
            <person name="Vyas G."/>
            <person name="Aluvathingal J."/>
            <person name="Nadendla S."/>
            <person name="Tallon L."/>
            <person name="Tettelin H."/>
        </authorList>
    </citation>
    <scope>NUCLEOTIDE SEQUENCE [LARGE SCALE GENOMIC DNA]</scope>
    <source>
        <strain evidence="1 2">173P27B1</strain>
    </source>
</reference>
<proteinExistence type="predicted"/>
<name>A0ABY0BJ60_MORCA</name>
<evidence type="ECO:0000313" key="2">
    <source>
        <dbReference type="Proteomes" id="UP000268436"/>
    </source>
</evidence>
<accession>A0ABY0BJ60</accession>
<dbReference type="Proteomes" id="UP000268436">
    <property type="component" value="Unassembled WGS sequence"/>
</dbReference>
<protein>
    <recommendedName>
        <fullName evidence="3">Transposase zinc-ribbon domain-containing protein</fullName>
    </recommendedName>
</protein>